<keyword evidence="12" id="KW-1185">Reference proteome</keyword>
<proteinExistence type="inferred from homology"/>
<dbReference type="GO" id="GO:0000398">
    <property type="term" value="P:mRNA splicing, via spliceosome"/>
    <property type="evidence" value="ECO:0007669"/>
    <property type="project" value="UniProtKB-UniRule"/>
</dbReference>
<dbReference type="AlphaFoldDB" id="A0A6G1I4H4"/>
<evidence type="ECO:0000256" key="4">
    <source>
        <dbReference type="ARBA" id="ARBA00014745"/>
    </source>
</evidence>
<comment type="similarity">
    <text evidence="3 9">Belongs to the SYF2 family.</text>
</comment>
<dbReference type="Pfam" id="PF08231">
    <property type="entry name" value="SYF2"/>
    <property type="match status" value="1"/>
</dbReference>
<protein>
    <recommendedName>
        <fullName evidence="4 9">Pre-mRNA-splicing factor SYF2</fullName>
    </recommendedName>
</protein>
<evidence type="ECO:0000256" key="9">
    <source>
        <dbReference type="RuleBase" id="RU367148"/>
    </source>
</evidence>
<evidence type="ECO:0000256" key="10">
    <source>
        <dbReference type="SAM" id="MobiDB-lite"/>
    </source>
</evidence>
<evidence type="ECO:0000256" key="2">
    <source>
        <dbReference type="ARBA" id="ARBA00004123"/>
    </source>
</evidence>
<gene>
    <name evidence="11" type="ORF">EJ06DRAFT_472733</name>
</gene>
<dbReference type="PANTHER" id="PTHR13264">
    <property type="entry name" value="GCIP-INTERACTING PROTEIN P29"/>
    <property type="match status" value="1"/>
</dbReference>
<evidence type="ECO:0000256" key="6">
    <source>
        <dbReference type="ARBA" id="ARBA00022728"/>
    </source>
</evidence>
<keyword evidence="8 9" id="KW-0539">Nucleus</keyword>
<keyword evidence="7 9" id="KW-0508">mRNA splicing</keyword>
<keyword evidence="5 9" id="KW-0507">mRNA processing</keyword>
<evidence type="ECO:0000256" key="5">
    <source>
        <dbReference type="ARBA" id="ARBA00022664"/>
    </source>
</evidence>
<evidence type="ECO:0000256" key="8">
    <source>
        <dbReference type="ARBA" id="ARBA00023242"/>
    </source>
</evidence>
<feature type="region of interest" description="Disordered" evidence="10">
    <location>
        <begin position="1"/>
        <end position="60"/>
    </location>
</feature>
<accession>A0A6G1I4H4</accession>
<dbReference type="OrthoDB" id="199717at2759"/>
<evidence type="ECO:0000256" key="7">
    <source>
        <dbReference type="ARBA" id="ARBA00023187"/>
    </source>
</evidence>
<evidence type="ECO:0000256" key="3">
    <source>
        <dbReference type="ARBA" id="ARBA00010028"/>
    </source>
</evidence>
<comment type="subcellular location">
    <subcellularLocation>
        <location evidence="2 9">Nucleus</location>
    </subcellularLocation>
</comment>
<reference evidence="11" key="1">
    <citation type="journal article" date="2020" name="Stud. Mycol.">
        <title>101 Dothideomycetes genomes: a test case for predicting lifestyles and emergence of pathogens.</title>
        <authorList>
            <person name="Haridas S."/>
            <person name="Albert R."/>
            <person name="Binder M."/>
            <person name="Bloem J."/>
            <person name="Labutti K."/>
            <person name="Salamov A."/>
            <person name="Andreopoulos B."/>
            <person name="Baker S."/>
            <person name="Barry K."/>
            <person name="Bills G."/>
            <person name="Bluhm B."/>
            <person name="Cannon C."/>
            <person name="Castanera R."/>
            <person name="Culley D."/>
            <person name="Daum C."/>
            <person name="Ezra D."/>
            <person name="Gonzalez J."/>
            <person name="Henrissat B."/>
            <person name="Kuo A."/>
            <person name="Liang C."/>
            <person name="Lipzen A."/>
            <person name="Lutzoni F."/>
            <person name="Magnuson J."/>
            <person name="Mondo S."/>
            <person name="Nolan M."/>
            <person name="Ohm R."/>
            <person name="Pangilinan J."/>
            <person name="Park H.-J."/>
            <person name="Ramirez L."/>
            <person name="Alfaro M."/>
            <person name="Sun H."/>
            <person name="Tritt A."/>
            <person name="Yoshinaga Y."/>
            <person name="Zwiers L.-H."/>
            <person name="Turgeon B."/>
            <person name="Goodwin S."/>
            <person name="Spatafora J."/>
            <person name="Crous P."/>
            <person name="Grigoriev I."/>
        </authorList>
    </citation>
    <scope>NUCLEOTIDE SEQUENCE</scope>
    <source>
        <strain evidence="11">CBS 262.69</strain>
    </source>
</reference>
<organism evidence="11 12">
    <name type="scientific">Trichodelitschia bisporula</name>
    <dbReference type="NCBI Taxonomy" id="703511"/>
    <lineage>
        <taxon>Eukaryota</taxon>
        <taxon>Fungi</taxon>
        <taxon>Dikarya</taxon>
        <taxon>Ascomycota</taxon>
        <taxon>Pezizomycotina</taxon>
        <taxon>Dothideomycetes</taxon>
        <taxon>Dothideomycetes incertae sedis</taxon>
        <taxon>Phaeotrichales</taxon>
        <taxon>Phaeotrichaceae</taxon>
        <taxon>Trichodelitschia</taxon>
    </lineage>
</organism>
<dbReference type="GO" id="GO:0071013">
    <property type="term" value="C:catalytic step 2 spliceosome"/>
    <property type="evidence" value="ECO:0007669"/>
    <property type="project" value="TreeGrafter"/>
</dbReference>
<dbReference type="GO" id="GO:0071014">
    <property type="term" value="C:post-mRNA release spliceosomal complex"/>
    <property type="evidence" value="ECO:0007669"/>
    <property type="project" value="TreeGrafter"/>
</dbReference>
<dbReference type="Proteomes" id="UP000799640">
    <property type="component" value="Unassembled WGS sequence"/>
</dbReference>
<comment type="subunit">
    <text evidence="9">May be part of a spliceosome complex.</text>
</comment>
<evidence type="ECO:0000313" key="11">
    <source>
        <dbReference type="EMBL" id="KAF2403203.1"/>
    </source>
</evidence>
<evidence type="ECO:0000256" key="1">
    <source>
        <dbReference type="ARBA" id="ARBA00003777"/>
    </source>
</evidence>
<dbReference type="PANTHER" id="PTHR13264:SF5">
    <property type="entry name" value="PRE-MRNA-SPLICING FACTOR SYF2"/>
    <property type="match status" value="1"/>
</dbReference>
<dbReference type="InterPro" id="IPR013260">
    <property type="entry name" value="mRNA_splic_SYF2"/>
</dbReference>
<keyword evidence="6 9" id="KW-0747">Spliceosome</keyword>
<dbReference type="GO" id="GO:0000974">
    <property type="term" value="C:Prp19 complex"/>
    <property type="evidence" value="ECO:0007669"/>
    <property type="project" value="TreeGrafter"/>
</dbReference>
<dbReference type="EMBL" id="ML996690">
    <property type="protein sequence ID" value="KAF2403203.1"/>
    <property type="molecule type" value="Genomic_DNA"/>
</dbReference>
<evidence type="ECO:0000313" key="12">
    <source>
        <dbReference type="Proteomes" id="UP000799640"/>
    </source>
</evidence>
<name>A0A6G1I4H4_9PEZI</name>
<feature type="compositionally biased region" description="Low complexity" evidence="10">
    <location>
        <begin position="1"/>
        <end position="12"/>
    </location>
</feature>
<sequence>MSSPPITDTDTPPAAPAPAPTKASERAARFAALKARQQAARTSNLKEAAAEAARAATDPNALASLGRKHAIAAHKLLKAETADQGGDFERKRAWDWTVEEAERWDRRVEKKARHKADVAFQDYTQDARKVYKRKMKGLKPDVEGYEKRKMEAIQRAAASGGLEIVELSDGEMVAVDRDGSFYSTEGADAMGSKPEKEAVDRLVADIKKAEEVRLKKMRERRRDQDDNEDVTYINQKNKVFNEKLKRFYDKYTADIRDSFERGTAI</sequence>
<comment type="function">
    <text evidence="1 9">Involved in pre-mRNA splicing.</text>
</comment>